<accession>A0ABN2SCP7</accession>
<feature type="domain" description="Glycosyltransferase subfamily 4-like N-terminal" evidence="5">
    <location>
        <begin position="42"/>
        <end position="217"/>
    </location>
</feature>
<protein>
    <recommendedName>
        <fullName evidence="8">Glycosyltransferase</fullName>
    </recommendedName>
</protein>
<reference evidence="6 7" key="1">
    <citation type="journal article" date="2019" name="Int. J. Syst. Evol. Microbiol.">
        <title>The Global Catalogue of Microorganisms (GCM) 10K type strain sequencing project: providing services to taxonomists for standard genome sequencing and annotation.</title>
        <authorList>
            <consortium name="The Broad Institute Genomics Platform"/>
            <consortium name="The Broad Institute Genome Sequencing Center for Infectious Disease"/>
            <person name="Wu L."/>
            <person name="Ma J."/>
        </authorList>
    </citation>
    <scope>NUCLEOTIDE SEQUENCE [LARGE SCALE GENOMIC DNA]</scope>
    <source>
        <strain evidence="6 7">JCM 15313</strain>
    </source>
</reference>
<organism evidence="6 7">
    <name type="scientific">Nocardiopsis rhodophaea</name>
    <dbReference type="NCBI Taxonomy" id="280238"/>
    <lineage>
        <taxon>Bacteria</taxon>
        <taxon>Bacillati</taxon>
        <taxon>Actinomycetota</taxon>
        <taxon>Actinomycetes</taxon>
        <taxon>Streptosporangiales</taxon>
        <taxon>Nocardiopsidaceae</taxon>
        <taxon>Nocardiopsis</taxon>
    </lineage>
</organism>
<feature type="domain" description="Glycosyl transferase family 1" evidence="4">
    <location>
        <begin position="242"/>
        <end position="404"/>
    </location>
</feature>
<proteinExistence type="predicted"/>
<keyword evidence="1" id="KW-0328">Glycosyltransferase</keyword>
<evidence type="ECO:0000256" key="2">
    <source>
        <dbReference type="ARBA" id="ARBA00022679"/>
    </source>
</evidence>
<dbReference type="RefSeq" id="WP_344099049.1">
    <property type="nucleotide sequence ID" value="NZ_BAAAPC010000002.1"/>
</dbReference>
<dbReference type="EMBL" id="BAAAPC010000002">
    <property type="protein sequence ID" value="GAA1984317.1"/>
    <property type="molecule type" value="Genomic_DNA"/>
</dbReference>
<gene>
    <name evidence="6" type="ORF">GCM10009799_07190</name>
</gene>
<dbReference type="InterPro" id="IPR028098">
    <property type="entry name" value="Glyco_trans_4-like_N"/>
</dbReference>
<dbReference type="Gene3D" id="3.40.50.2000">
    <property type="entry name" value="Glycogen Phosphorylase B"/>
    <property type="match status" value="2"/>
</dbReference>
<dbReference type="Proteomes" id="UP001501585">
    <property type="component" value="Unassembled WGS sequence"/>
</dbReference>
<keyword evidence="7" id="KW-1185">Reference proteome</keyword>
<name>A0ABN2SCP7_9ACTN</name>
<dbReference type="Pfam" id="PF13439">
    <property type="entry name" value="Glyco_transf_4"/>
    <property type="match status" value="1"/>
</dbReference>
<dbReference type="SUPFAM" id="SSF53756">
    <property type="entry name" value="UDP-Glycosyltransferase/glycogen phosphorylase"/>
    <property type="match status" value="1"/>
</dbReference>
<dbReference type="InterPro" id="IPR050194">
    <property type="entry name" value="Glycosyltransferase_grp1"/>
</dbReference>
<evidence type="ECO:0000259" key="5">
    <source>
        <dbReference type="Pfam" id="PF13439"/>
    </source>
</evidence>
<evidence type="ECO:0000259" key="4">
    <source>
        <dbReference type="Pfam" id="PF00534"/>
    </source>
</evidence>
<evidence type="ECO:0000313" key="7">
    <source>
        <dbReference type="Proteomes" id="UP001501585"/>
    </source>
</evidence>
<evidence type="ECO:0000256" key="3">
    <source>
        <dbReference type="SAM" id="MobiDB-lite"/>
    </source>
</evidence>
<sequence length="437" mass="48357">MAVTDSSTGHRARTGSVPRQRTGTGSARPRVLIGTDTYPPDVNGAAFFTSRLAHGLAERGTDVHVLCPSPDGPPRVIERGGVVEHRLRSMSSLVHESVRLSLPFGVPGHIDRLLQRLRPDVIHIQNHFILGRLLISAGRRHGIPVVATNHFMPENLFNYMYVPAGLRNAIGTFAWRDFARVLADVEHVTTPTRTAAQLLLDQGYRRPVEAVSCGIDLLRFHPFGEKPSGSRDRRHWTSKRDLRAHLGVPDRPTYLFVGRLDEEKHIEDLIGALPHVTVEDAQLVLVGTGAQRQRLEKLAETEGIADRVHFLGFVDDEDLPLAYRAADVFAIASVAELQSIATLEAMASGLPVVAADAMALPQLVDVGHNGYLYEPGSRSDLAKYLSEILAADDERDRMGRASREMAARHDHQRSLDRFEAIYAEVARAVPTRRVRSR</sequence>
<comment type="caution">
    <text evidence="6">The sequence shown here is derived from an EMBL/GenBank/DDBJ whole genome shotgun (WGS) entry which is preliminary data.</text>
</comment>
<dbReference type="InterPro" id="IPR001296">
    <property type="entry name" value="Glyco_trans_1"/>
</dbReference>
<dbReference type="PANTHER" id="PTHR45947">
    <property type="entry name" value="SULFOQUINOVOSYL TRANSFERASE SQD2"/>
    <property type="match status" value="1"/>
</dbReference>
<evidence type="ECO:0000256" key="1">
    <source>
        <dbReference type="ARBA" id="ARBA00022676"/>
    </source>
</evidence>
<dbReference type="Pfam" id="PF00534">
    <property type="entry name" value="Glycos_transf_1"/>
    <property type="match status" value="1"/>
</dbReference>
<evidence type="ECO:0000313" key="6">
    <source>
        <dbReference type="EMBL" id="GAA1984317.1"/>
    </source>
</evidence>
<dbReference type="PANTHER" id="PTHR45947:SF3">
    <property type="entry name" value="SULFOQUINOVOSYL TRANSFERASE SQD2"/>
    <property type="match status" value="1"/>
</dbReference>
<keyword evidence="2" id="KW-0808">Transferase</keyword>
<evidence type="ECO:0008006" key="8">
    <source>
        <dbReference type="Google" id="ProtNLM"/>
    </source>
</evidence>
<feature type="region of interest" description="Disordered" evidence="3">
    <location>
        <begin position="1"/>
        <end position="35"/>
    </location>
</feature>